<accession>A0A2P2IIC4</accession>
<evidence type="ECO:0000313" key="1">
    <source>
        <dbReference type="EMBL" id="MBW80983.1"/>
    </source>
</evidence>
<organism evidence="1">
    <name type="scientific">Rhizophora mucronata</name>
    <name type="common">Asiatic mangrove</name>
    <dbReference type="NCBI Taxonomy" id="61149"/>
    <lineage>
        <taxon>Eukaryota</taxon>
        <taxon>Viridiplantae</taxon>
        <taxon>Streptophyta</taxon>
        <taxon>Embryophyta</taxon>
        <taxon>Tracheophyta</taxon>
        <taxon>Spermatophyta</taxon>
        <taxon>Magnoliopsida</taxon>
        <taxon>eudicotyledons</taxon>
        <taxon>Gunneridae</taxon>
        <taxon>Pentapetalae</taxon>
        <taxon>rosids</taxon>
        <taxon>fabids</taxon>
        <taxon>Malpighiales</taxon>
        <taxon>Rhizophoraceae</taxon>
        <taxon>Rhizophora</taxon>
    </lineage>
</organism>
<sequence>MRINPSFSESSPVALISQVTSQNGTGHIEVCTTTSVYWMTEISMNCSRKAKLPTTRTIRTSLISLRILWLLENSSLQPYYRWVTVAMTDVESCACSLNKRDTNSPLTEIKSFNYPCSIYLVIINQLAKG</sequence>
<reference evidence="1" key="1">
    <citation type="submission" date="2018-02" db="EMBL/GenBank/DDBJ databases">
        <title>Rhizophora mucronata_Transcriptome.</title>
        <authorList>
            <person name="Meera S.P."/>
            <person name="Sreeshan A."/>
            <person name="Augustine A."/>
        </authorList>
    </citation>
    <scope>NUCLEOTIDE SEQUENCE</scope>
    <source>
        <tissue evidence="1">Leaf</tissue>
    </source>
</reference>
<proteinExistence type="predicted"/>
<protein>
    <submittedName>
        <fullName evidence="1">Uncharacterized protein</fullName>
    </submittedName>
</protein>
<name>A0A2P2IIC4_RHIMU</name>
<dbReference type="EMBL" id="GGEC01000500">
    <property type="protein sequence ID" value="MBW80983.1"/>
    <property type="molecule type" value="Transcribed_RNA"/>
</dbReference>
<dbReference type="AlphaFoldDB" id="A0A2P2IIC4"/>